<keyword evidence="11" id="KW-1185">Reference proteome</keyword>
<evidence type="ECO:0000313" key="10">
    <source>
        <dbReference type="EMBL" id="RZU29696.1"/>
    </source>
</evidence>
<dbReference type="AlphaFoldDB" id="A0A4V2G1L3"/>
<protein>
    <submittedName>
        <fullName evidence="10">Two-component system KDP operon response regulator KdpE</fullName>
    </submittedName>
</protein>
<feature type="domain" description="Response regulatory" evidence="8">
    <location>
        <begin position="1"/>
        <end position="62"/>
    </location>
</feature>
<feature type="domain" description="OmpR/PhoB-type" evidence="9">
    <location>
        <begin position="73"/>
        <end position="170"/>
    </location>
</feature>
<dbReference type="Pfam" id="PF00486">
    <property type="entry name" value="Trans_reg_C"/>
    <property type="match status" value="1"/>
</dbReference>
<dbReference type="InterPro" id="IPR036388">
    <property type="entry name" value="WH-like_DNA-bd_sf"/>
</dbReference>
<reference evidence="10 11" key="1">
    <citation type="submission" date="2019-02" db="EMBL/GenBank/DDBJ databases">
        <title>Genomic Encyclopedia of Archaeal and Bacterial Type Strains, Phase II (KMG-II): from individual species to whole genera.</title>
        <authorList>
            <person name="Goeker M."/>
        </authorList>
    </citation>
    <scope>NUCLEOTIDE SEQUENCE [LARGE SCALE GENOMIC DNA]</scope>
    <source>
        <strain evidence="10 11">DSM 18101</strain>
    </source>
</reference>
<evidence type="ECO:0000256" key="3">
    <source>
        <dbReference type="ARBA" id="ARBA00023015"/>
    </source>
</evidence>
<dbReference type="SUPFAM" id="SSF46894">
    <property type="entry name" value="C-terminal effector domain of the bipartite response regulators"/>
    <property type="match status" value="1"/>
</dbReference>
<evidence type="ECO:0000256" key="4">
    <source>
        <dbReference type="ARBA" id="ARBA00023125"/>
    </source>
</evidence>
<dbReference type="GO" id="GO:0006355">
    <property type="term" value="P:regulation of DNA-templated transcription"/>
    <property type="evidence" value="ECO:0007669"/>
    <property type="project" value="InterPro"/>
</dbReference>
<dbReference type="Pfam" id="PF00072">
    <property type="entry name" value="Response_reg"/>
    <property type="match status" value="1"/>
</dbReference>
<dbReference type="Gene3D" id="3.40.50.2300">
    <property type="match status" value="1"/>
</dbReference>
<dbReference type="EMBL" id="SHKW01000007">
    <property type="protein sequence ID" value="RZU29696.1"/>
    <property type="molecule type" value="Genomic_DNA"/>
</dbReference>
<accession>A0A4V2G1L3</accession>
<evidence type="ECO:0000259" key="9">
    <source>
        <dbReference type="PROSITE" id="PS51755"/>
    </source>
</evidence>
<organism evidence="10 11">
    <name type="scientific">Edaphobacter modestus</name>
    <dbReference type="NCBI Taxonomy" id="388466"/>
    <lineage>
        <taxon>Bacteria</taxon>
        <taxon>Pseudomonadati</taxon>
        <taxon>Acidobacteriota</taxon>
        <taxon>Terriglobia</taxon>
        <taxon>Terriglobales</taxon>
        <taxon>Acidobacteriaceae</taxon>
        <taxon>Edaphobacter</taxon>
    </lineage>
</organism>
<dbReference type="Proteomes" id="UP000292958">
    <property type="component" value="Unassembled WGS sequence"/>
</dbReference>
<dbReference type="InterPro" id="IPR016032">
    <property type="entry name" value="Sig_transdc_resp-reg_C-effctor"/>
</dbReference>
<dbReference type="PROSITE" id="PS51755">
    <property type="entry name" value="OMPR_PHOB"/>
    <property type="match status" value="1"/>
</dbReference>
<dbReference type="GO" id="GO:0000976">
    <property type="term" value="F:transcription cis-regulatory region binding"/>
    <property type="evidence" value="ECO:0007669"/>
    <property type="project" value="TreeGrafter"/>
</dbReference>
<proteinExistence type="predicted"/>
<name>A0A4V2G1L3_9BACT</name>
<keyword evidence="2" id="KW-0902">Two-component regulatory system</keyword>
<comment type="caution">
    <text evidence="10">The sequence shown here is derived from an EMBL/GenBank/DDBJ whole genome shotgun (WGS) entry which is preliminary data.</text>
</comment>
<dbReference type="GO" id="GO:0032993">
    <property type="term" value="C:protein-DNA complex"/>
    <property type="evidence" value="ECO:0007669"/>
    <property type="project" value="TreeGrafter"/>
</dbReference>
<dbReference type="SMART" id="SM00862">
    <property type="entry name" value="Trans_reg_C"/>
    <property type="match status" value="1"/>
</dbReference>
<evidence type="ECO:0000256" key="7">
    <source>
        <dbReference type="PROSITE-ProRule" id="PRU01091"/>
    </source>
</evidence>
<comment type="caution">
    <text evidence="6">Lacks conserved residue(s) required for the propagation of feature annotation.</text>
</comment>
<dbReference type="InterPro" id="IPR011006">
    <property type="entry name" value="CheY-like_superfamily"/>
</dbReference>
<keyword evidence="5" id="KW-0804">Transcription</keyword>
<keyword evidence="1" id="KW-0597">Phosphoprotein</keyword>
<gene>
    <name evidence="10" type="ORF">BDD14_6302</name>
</gene>
<dbReference type="InterPro" id="IPR039420">
    <property type="entry name" value="WalR-like"/>
</dbReference>
<dbReference type="Gene3D" id="1.10.10.10">
    <property type="entry name" value="Winged helix-like DNA-binding domain superfamily/Winged helix DNA-binding domain"/>
    <property type="match status" value="1"/>
</dbReference>
<sequence>MSKMSGVEFCRQLREISEVPIIVLSAPTHETIKVEALNAGADDYVIKPISMREFHARVQVQLRRHPVKGAEAQRTLIAGDFQIDISMHRVTVRGQVIHLSPLQFDLLRCLVEHAGQILTHRVIFQDVWGIDDDRRGHIRAYIAQLRKKIGCSDHRRYIVTESWIGYRLCASGEAAYKTCTT</sequence>
<evidence type="ECO:0000256" key="1">
    <source>
        <dbReference type="ARBA" id="ARBA00022553"/>
    </source>
</evidence>
<dbReference type="InterPro" id="IPR001867">
    <property type="entry name" value="OmpR/PhoB-type_DNA-bd"/>
</dbReference>
<evidence type="ECO:0000256" key="5">
    <source>
        <dbReference type="ARBA" id="ARBA00023163"/>
    </source>
</evidence>
<feature type="DNA-binding region" description="OmpR/PhoB-type" evidence="7">
    <location>
        <begin position="73"/>
        <end position="170"/>
    </location>
</feature>
<dbReference type="PANTHER" id="PTHR48111:SF1">
    <property type="entry name" value="TWO-COMPONENT RESPONSE REGULATOR ORR33"/>
    <property type="match status" value="1"/>
</dbReference>
<dbReference type="PANTHER" id="PTHR48111">
    <property type="entry name" value="REGULATOR OF RPOS"/>
    <property type="match status" value="1"/>
</dbReference>
<dbReference type="CDD" id="cd00383">
    <property type="entry name" value="trans_reg_C"/>
    <property type="match status" value="1"/>
</dbReference>
<dbReference type="GO" id="GO:0005829">
    <property type="term" value="C:cytosol"/>
    <property type="evidence" value="ECO:0007669"/>
    <property type="project" value="TreeGrafter"/>
</dbReference>
<dbReference type="PROSITE" id="PS50110">
    <property type="entry name" value="RESPONSE_REGULATORY"/>
    <property type="match status" value="1"/>
</dbReference>
<keyword evidence="4 7" id="KW-0238">DNA-binding</keyword>
<evidence type="ECO:0000313" key="11">
    <source>
        <dbReference type="Proteomes" id="UP000292958"/>
    </source>
</evidence>
<dbReference type="InterPro" id="IPR001789">
    <property type="entry name" value="Sig_transdc_resp-reg_receiver"/>
</dbReference>
<evidence type="ECO:0000256" key="2">
    <source>
        <dbReference type="ARBA" id="ARBA00023012"/>
    </source>
</evidence>
<dbReference type="GO" id="GO:0000156">
    <property type="term" value="F:phosphorelay response regulator activity"/>
    <property type="evidence" value="ECO:0007669"/>
    <property type="project" value="TreeGrafter"/>
</dbReference>
<evidence type="ECO:0000256" key="6">
    <source>
        <dbReference type="PROSITE-ProRule" id="PRU00169"/>
    </source>
</evidence>
<dbReference type="SUPFAM" id="SSF52172">
    <property type="entry name" value="CheY-like"/>
    <property type="match status" value="1"/>
</dbReference>
<dbReference type="RefSeq" id="WP_130424968.1">
    <property type="nucleotide sequence ID" value="NZ_SHKW01000007.1"/>
</dbReference>
<dbReference type="OrthoDB" id="9790454at2"/>
<evidence type="ECO:0000259" key="8">
    <source>
        <dbReference type="PROSITE" id="PS50110"/>
    </source>
</evidence>
<keyword evidence="3" id="KW-0805">Transcription regulation</keyword>